<dbReference type="InterPro" id="IPR041966">
    <property type="entry name" value="LOTUS-like"/>
</dbReference>
<gene>
    <name evidence="3" type="ORF">GCM10017567_73190</name>
</gene>
<reference evidence="4" key="1">
    <citation type="journal article" date="2019" name="Int. J. Syst. Evol. Microbiol.">
        <title>The Global Catalogue of Microorganisms (GCM) 10K type strain sequencing project: providing services to taxonomists for standard genome sequencing and annotation.</title>
        <authorList>
            <consortium name="The Broad Institute Genomics Platform"/>
            <consortium name="The Broad Institute Genome Sequencing Center for Infectious Disease"/>
            <person name="Wu L."/>
            <person name="Ma J."/>
        </authorList>
    </citation>
    <scope>NUCLEOTIDE SEQUENCE [LARGE SCALE GENOMIC DNA]</scope>
    <source>
        <strain evidence="4">CGMCC 4.7680</strain>
    </source>
</reference>
<name>A0ABQ3KNJ5_9PSEU</name>
<feature type="domain" description="HTH OST-type" evidence="2">
    <location>
        <begin position="38"/>
        <end position="115"/>
    </location>
</feature>
<dbReference type="PROSITE" id="PS51644">
    <property type="entry name" value="HTH_OST"/>
    <property type="match status" value="1"/>
</dbReference>
<protein>
    <recommendedName>
        <fullName evidence="2">HTH OST-type domain-containing protein</fullName>
    </recommendedName>
</protein>
<comment type="caution">
    <text evidence="3">The sequence shown here is derived from an EMBL/GenBank/DDBJ whole genome shotgun (WGS) entry which is preliminary data.</text>
</comment>
<proteinExistence type="predicted"/>
<dbReference type="EMBL" id="BNAW01000050">
    <property type="protein sequence ID" value="GHG41087.1"/>
    <property type="molecule type" value="Genomic_DNA"/>
</dbReference>
<dbReference type="InterPro" id="IPR025605">
    <property type="entry name" value="OST-HTH/LOTUS_dom"/>
</dbReference>
<evidence type="ECO:0000259" key="2">
    <source>
        <dbReference type="PROSITE" id="PS51644"/>
    </source>
</evidence>
<keyword evidence="4" id="KW-1185">Reference proteome</keyword>
<dbReference type="CDD" id="cd10146">
    <property type="entry name" value="LabA_like_C"/>
    <property type="match status" value="1"/>
</dbReference>
<evidence type="ECO:0000256" key="1">
    <source>
        <dbReference type="SAM" id="MobiDB-lite"/>
    </source>
</evidence>
<organism evidence="3 4">
    <name type="scientific">Amycolatopsis bullii</name>
    <dbReference type="NCBI Taxonomy" id="941987"/>
    <lineage>
        <taxon>Bacteria</taxon>
        <taxon>Bacillati</taxon>
        <taxon>Actinomycetota</taxon>
        <taxon>Actinomycetes</taxon>
        <taxon>Pseudonocardiales</taxon>
        <taxon>Pseudonocardiaceae</taxon>
        <taxon>Amycolatopsis</taxon>
    </lineage>
</organism>
<dbReference type="Proteomes" id="UP000649955">
    <property type="component" value="Unassembled WGS sequence"/>
</dbReference>
<sequence>MSGGDRYPALGVAAGYQFGRNGPTPVQKMSDCATQITADAALMTLLHNVVEAASDDDGCAPLSSVGNIVTKQRPDFDSNTYGYAELSDLTTADHPVRDEPPQPGDSKPTVIYVRDRRLPGHTILTD</sequence>
<feature type="region of interest" description="Disordered" evidence="1">
    <location>
        <begin position="87"/>
        <end position="110"/>
    </location>
</feature>
<accession>A0ABQ3KNJ5</accession>
<evidence type="ECO:0000313" key="4">
    <source>
        <dbReference type="Proteomes" id="UP000649955"/>
    </source>
</evidence>
<dbReference type="Gene3D" id="3.30.420.610">
    <property type="entry name" value="LOTUS domain-like"/>
    <property type="match status" value="1"/>
</dbReference>
<dbReference type="Pfam" id="PF12872">
    <property type="entry name" value="OST-HTH"/>
    <property type="match status" value="1"/>
</dbReference>
<evidence type="ECO:0000313" key="3">
    <source>
        <dbReference type="EMBL" id="GHG41087.1"/>
    </source>
</evidence>